<dbReference type="InterPro" id="IPR004111">
    <property type="entry name" value="Repressor_TetR_C"/>
</dbReference>
<gene>
    <name evidence="7" type="ORF">FHR33_004675</name>
</gene>
<keyword evidence="3" id="KW-0804">Transcription</keyword>
<dbReference type="CDD" id="cd07377">
    <property type="entry name" value="WHTH_GntR"/>
    <property type="match status" value="1"/>
</dbReference>
<sequence>MQSPYLDIVDDVKRRIASGKLKPGDRLPPVRQVARQWGVALATATKAMNTLQQQGVVVARPRVGTVVASPSSGPLPEPLPETALSRERVVRVAIEIADAEGLGALTMRGIAAKLGVAPMSAYKYVGGKDDLVLLMADAAYAELGYPTPPPDGWRARLELVGRTLWTLHRRHPWLAQVTPLSRPVVLPHLAVHAEQALAAIESLGFDPVTRLDLHVLFYSFVQGLAVNAERETQAQAVTGLTEDEWMDAQEPGLRTLMDTGAYPAFAAMVKGVGDGYDLDLDALFELGLKLQLDGLAAMIEDGGHGR</sequence>
<name>A0A7W5VC90_9ACTN</name>
<dbReference type="PANTHER" id="PTHR44846">
    <property type="entry name" value="MANNOSYL-D-GLYCERATE TRANSPORT/METABOLISM SYSTEM REPRESSOR MNGR-RELATED"/>
    <property type="match status" value="1"/>
</dbReference>
<dbReference type="Pfam" id="PF00392">
    <property type="entry name" value="GntR"/>
    <property type="match status" value="1"/>
</dbReference>
<dbReference type="PROSITE" id="PS50949">
    <property type="entry name" value="HTH_GNTR"/>
    <property type="match status" value="1"/>
</dbReference>
<dbReference type="SMART" id="SM00345">
    <property type="entry name" value="HTH_GNTR"/>
    <property type="match status" value="1"/>
</dbReference>
<dbReference type="InterPro" id="IPR050679">
    <property type="entry name" value="Bact_HTH_transcr_reg"/>
</dbReference>
<dbReference type="InterPro" id="IPR000524">
    <property type="entry name" value="Tscrpt_reg_HTH_GntR"/>
</dbReference>
<evidence type="ECO:0000256" key="4">
    <source>
        <dbReference type="PROSITE-ProRule" id="PRU00335"/>
    </source>
</evidence>
<keyword evidence="8" id="KW-1185">Reference proteome</keyword>
<dbReference type="PROSITE" id="PS50977">
    <property type="entry name" value="HTH_TETR_2"/>
    <property type="match status" value="1"/>
</dbReference>
<dbReference type="RefSeq" id="WP_312895674.1">
    <property type="nucleotide sequence ID" value="NZ_BAAAXX010000088.1"/>
</dbReference>
<keyword evidence="1" id="KW-0805">Transcription regulation</keyword>
<dbReference type="AlphaFoldDB" id="A0A7W5VC90"/>
<evidence type="ECO:0000259" key="6">
    <source>
        <dbReference type="PROSITE" id="PS50977"/>
    </source>
</evidence>
<dbReference type="SUPFAM" id="SSF46689">
    <property type="entry name" value="Homeodomain-like"/>
    <property type="match status" value="1"/>
</dbReference>
<dbReference type="SUPFAM" id="SSF48498">
    <property type="entry name" value="Tetracyclin repressor-like, C-terminal domain"/>
    <property type="match status" value="1"/>
</dbReference>
<feature type="domain" description="HTH gntR-type" evidence="5">
    <location>
        <begin position="2"/>
        <end position="70"/>
    </location>
</feature>
<dbReference type="GeneID" id="95391031"/>
<dbReference type="EMBL" id="JACIBV010000001">
    <property type="protein sequence ID" value="MBB3728815.1"/>
    <property type="molecule type" value="Genomic_DNA"/>
</dbReference>
<dbReference type="Pfam" id="PF02909">
    <property type="entry name" value="TetR_C_1"/>
    <property type="match status" value="1"/>
</dbReference>
<dbReference type="InterPro" id="IPR036271">
    <property type="entry name" value="Tet_transcr_reg_TetR-rel_C_sf"/>
</dbReference>
<dbReference type="Gene3D" id="1.10.357.10">
    <property type="entry name" value="Tetracycline Repressor, domain 2"/>
    <property type="match status" value="1"/>
</dbReference>
<dbReference type="Pfam" id="PF00440">
    <property type="entry name" value="TetR_N"/>
    <property type="match status" value="1"/>
</dbReference>
<dbReference type="InterPro" id="IPR036388">
    <property type="entry name" value="WH-like_DNA-bd_sf"/>
</dbReference>
<evidence type="ECO:0000259" key="5">
    <source>
        <dbReference type="PROSITE" id="PS50949"/>
    </source>
</evidence>
<dbReference type="GO" id="GO:0003677">
    <property type="term" value="F:DNA binding"/>
    <property type="evidence" value="ECO:0007669"/>
    <property type="project" value="UniProtKB-UniRule"/>
</dbReference>
<dbReference type="Gene3D" id="1.10.10.60">
    <property type="entry name" value="Homeodomain-like"/>
    <property type="match status" value="1"/>
</dbReference>
<feature type="domain" description="HTH tetR-type" evidence="6">
    <location>
        <begin position="83"/>
        <end position="143"/>
    </location>
</feature>
<keyword evidence="2 4" id="KW-0238">DNA-binding</keyword>
<dbReference type="Proteomes" id="UP000579945">
    <property type="component" value="Unassembled WGS sequence"/>
</dbReference>
<evidence type="ECO:0000256" key="2">
    <source>
        <dbReference type="ARBA" id="ARBA00023125"/>
    </source>
</evidence>
<dbReference type="SUPFAM" id="SSF46785">
    <property type="entry name" value="Winged helix' DNA-binding domain"/>
    <property type="match status" value="1"/>
</dbReference>
<accession>A0A7W5VC90</accession>
<evidence type="ECO:0000256" key="1">
    <source>
        <dbReference type="ARBA" id="ARBA00023015"/>
    </source>
</evidence>
<dbReference type="InterPro" id="IPR009057">
    <property type="entry name" value="Homeodomain-like_sf"/>
</dbReference>
<dbReference type="Gene3D" id="1.10.10.10">
    <property type="entry name" value="Winged helix-like DNA-binding domain superfamily/Winged helix DNA-binding domain"/>
    <property type="match status" value="1"/>
</dbReference>
<proteinExistence type="predicted"/>
<dbReference type="PANTHER" id="PTHR44846:SF17">
    <property type="entry name" value="GNTR-FAMILY TRANSCRIPTIONAL REGULATOR"/>
    <property type="match status" value="1"/>
</dbReference>
<reference evidence="7 8" key="1">
    <citation type="submission" date="2020-08" db="EMBL/GenBank/DDBJ databases">
        <title>Sequencing the genomes of 1000 actinobacteria strains.</title>
        <authorList>
            <person name="Klenk H.-P."/>
        </authorList>
    </citation>
    <scope>NUCLEOTIDE SEQUENCE [LARGE SCALE GENOMIC DNA]</scope>
    <source>
        <strain evidence="7 8">DSM 44320</strain>
    </source>
</reference>
<dbReference type="GO" id="GO:0045892">
    <property type="term" value="P:negative regulation of DNA-templated transcription"/>
    <property type="evidence" value="ECO:0007669"/>
    <property type="project" value="InterPro"/>
</dbReference>
<dbReference type="InterPro" id="IPR001647">
    <property type="entry name" value="HTH_TetR"/>
</dbReference>
<organism evidence="7 8">
    <name type="scientific">Nonomuraea dietziae</name>
    <dbReference type="NCBI Taxonomy" id="65515"/>
    <lineage>
        <taxon>Bacteria</taxon>
        <taxon>Bacillati</taxon>
        <taxon>Actinomycetota</taxon>
        <taxon>Actinomycetes</taxon>
        <taxon>Streptosporangiales</taxon>
        <taxon>Streptosporangiaceae</taxon>
        <taxon>Nonomuraea</taxon>
    </lineage>
</organism>
<dbReference type="InterPro" id="IPR036390">
    <property type="entry name" value="WH_DNA-bd_sf"/>
</dbReference>
<evidence type="ECO:0000313" key="8">
    <source>
        <dbReference type="Proteomes" id="UP000579945"/>
    </source>
</evidence>
<evidence type="ECO:0000256" key="3">
    <source>
        <dbReference type="ARBA" id="ARBA00023163"/>
    </source>
</evidence>
<protein>
    <submittedName>
        <fullName evidence="7">DNA-binding transcriptional regulator YhcF (GntR family)</fullName>
    </submittedName>
</protein>
<comment type="caution">
    <text evidence="7">The sequence shown here is derived from an EMBL/GenBank/DDBJ whole genome shotgun (WGS) entry which is preliminary data.</text>
</comment>
<dbReference type="GO" id="GO:0003700">
    <property type="term" value="F:DNA-binding transcription factor activity"/>
    <property type="evidence" value="ECO:0007669"/>
    <property type="project" value="InterPro"/>
</dbReference>
<feature type="DNA-binding region" description="H-T-H motif" evidence="4">
    <location>
        <begin position="106"/>
        <end position="125"/>
    </location>
</feature>
<evidence type="ECO:0000313" key="7">
    <source>
        <dbReference type="EMBL" id="MBB3728815.1"/>
    </source>
</evidence>